<dbReference type="InterPro" id="IPR018273">
    <property type="entry name" value="Ribosomal_eS17_CS"/>
</dbReference>
<dbReference type="NCBIfam" id="NF002242">
    <property type="entry name" value="PRK01151.1"/>
    <property type="match status" value="1"/>
</dbReference>
<dbReference type="PANTHER" id="PTHR10732">
    <property type="entry name" value="40S RIBOSOMAL PROTEIN S17"/>
    <property type="match status" value="1"/>
</dbReference>
<dbReference type="PROSITE" id="PS00712">
    <property type="entry name" value="RIBOSOMAL_S17E"/>
    <property type="match status" value="1"/>
</dbReference>
<evidence type="ECO:0000256" key="3">
    <source>
        <dbReference type="ARBA" id="ARBA00023274"/>
    </source>
</evidence>
<reference evidence="5" key="1">
    <citation type="journal article" date="2020" name="mSystems">
        <title>Genome- and Community-Level Interaction Insights into Carbon Utilization and Element Cycling Functions of Hydrothermarchaeota in Hydrothermal Sediment.</title>
        <authorList>
            <person name="Zhou Z."/>
            <person name="Liu Y."/>
            <person name="Xu W."/>
            <person name="Pan J."/>
            <person name="Luo Z.H."/>
            <person name="Li M."/>
        </authorList>
    </citation>
    <scope>NUCLEOTIDE SEQUENCE [LARGE SCALE GENOMIC DNA]</scope>
    <source>
        <strain evidence="6">SpSt-1125</strain>
        <strain evidence="5">SpSt-25</strain>
    </source>
</reference>
<dbReference type="GO" id="GO:0006412">
    <property type="term" value="P:translation"/>
    <property type="evidence" value="ECO:0007669"/>
    <property type="project" value="UniProtKB-UniRule"/>
</dbReference>
<evidence type="ECO:0000313" key="5">
    <source>
        <dbReference type="EMBL" id="HEB48296.1"/>
    </source>
</evidence>
<accession>A0A7C1SMF0</accession>
<keyword evidence="3 4" id="KW-0687">Ribonucleoprotein</keyword>
<evidence type="ECO:0000256" key="2">
    <source>
        <dbReference type="ARBA" id="ARBA00022980"/>
    </source>
</evidence>
<comment type="similarity">
    <text evidence="1 4">Belongs to the eukaryotic ribosomal protein eS17 family.</text>
</comment>
<keyword evidence="2 4" id="KW-0689">Ribosomal protein</keyword>
<evidence type="ECO:0000256" key="1">
    <source>
        <dbReference type="ARBA" id="ARBA00010444"/>
    </source>
</evidence>
<gene>
    <name evidence="4" type="primary">rps17e</name>
    <name evidence="6" type="ORF">ENM88_07285</name>
    <name evidence="5" type="ORF">ENP77_00645</name>
</gene>
<dbReference type="GO" id="GO:1990904">
    <property type="term" value="C:ribonucleoprotein complex"/>
    <property type="evidence" value="ECO:0007669"/>
    <property type="project" value="UniProtKB-KW"/>
</dbReference>
<dbReference type="GO" id="GO:0003735">
    <property type="term" value="F:structural constituent of ribosome"/>
    <property type="evidence" value="ECO:0007669"/>
    <property type="project" value="InterPro"/>
</dbReference>
<comment type="caution">
    <text evidence="5">The sequence shown here is derived from an EMBL/GenBank/DDBJ whole genome shotgun (WGS) entry which is preliminary data.</text>
</comment>
<sequence>MGNVRIRLVKRTARELLSRYPYLFTEDYEHNKQALVRVTDIPSKVLRNQIAGYITRLVKRQKRLEQLSTRQELMVTDEEEYIRRIEGV</sequence>
<proteinExistence type="inferred from homology"/>
<dbReference type="GO" id="GO:0005829">
    <property type="term" value="C:cytosol"/>
    <property type="evidence" value="ECO:0007669"/>
    <property type="project" value="UniProtKB-ARBA"/>
</dbReference>
<dbReference type="EMBL" id="DSKP01000023">
    <property type="protein sequence ID" value="HEB48296.1"/>
    <property type="molecule type" value="Genomic_DNA"/>
</dbReference>
<dbReference type="Pfam" id="PF00833">
    <property type="entry name" value="Ribosomal_S17e"/>
    <property type="match status" value="1"/>
</dbReference>
<evidence type="ECO:0000313" key="6">
    <source>
        <dbReference type="EMBL" id="HHP05528.1"/>
    </source>
</evidence>
<organism evidence="5">
    <name type="scientific">Thermofilum pendens</name>
    <dbReference type="NCBI Taxonomy" id="2269"/>
    <lineage>
        <taxon>Archaea</taxon>
        <taxon>Thermoproteota</taxon>
        <taxon>Thermoprotei</taxon>
        <taxon>Thermofilales</taxon>
        <taxon>Thermofilaceae</taxon>
        <taxon>Thermofilum</taxon>
    </lineage>
</organism>
<dbReference type="EMBL" id="DRZM01000210">
    <property type="protein sequence ID" value="HHP05528.1"/>
    <property type="molecule type" value="Genomic_DNA"/>
</dbReference>
<dbReference type="InterPro" id="IPR036401">
    <property type="entry name" value="Ribosomal_eS17_sf"/>
</dbReference>
<dbReference type="SUPFAM" id="SSF116820">
    <property type="entry name" value="Rps17e-like"/>
    <property type="match status" value="1"/>
</dbReference>
<protein>
    <recommendedName>
        <fullName evidence="4">Small ribosomal subunit protein eS17</fullName>
    </recommendedName>
</protein>
<name>A0A7C1SMF0_THEPE</name>
<evidence type="ECO:0000256" key="4">
    <source>
        <dbReference type="HAMAP-Rule" id="MF_00511"/>
    </source>
</evidence>
<dbReference type="HAMAP" id="MF_00511">
    <property type="entry name" value="Ribosomal_eS17"/>
    <property type="match status" value="1"/>
</dbReference>
<dbReference type="GO" id="GO:0005840">
    <property type="term" value="C:ribosome"/>
    <property type="evidence" value="ECO:0007669"/>
    <property type="project" value="UniProtKB-KW"/>
</dbReference>
<dbReference type="AlphaFoldDB" id="A0A7C1SMF0"/>
<dbReference type="InterPro" id="IPR001210">
    <property type="entry name" value="Ribosomal_eS17"/>
</dbReference>
<dbReference type="Gene3D" id="1.10.60.20">
    <property type="entry name" value="Ribosomal protein S17e-like"/>
    <property type="match status" value="1"/>
</dbReference>
<dbReference type="PANTHER" id="PTHR10732:SF0">
    <property type="entry name" value="40S RIBOSOMAL PROTEIN S17"/>
    <property type="match status" value="1"/>
</dbReference>